<evidence type="ECO:0000256" key="1">
    <source>
        <dbReference type="SAM" id="MobiDB-lite"/>
    </source>
</evidence>
<feature type="region of interest" description="Disordered" evidence="1">
    <location>
        <begin position="778"/>
        <end position="847"/>
    </location>
</feature>
<feature type="compositionally biased region" description="Basic residues" evidence="1">
    <location>
        <begin position="778"/>
        <end position="788"/>
    </location>
</feature>
<dbReference type="AlphaFoldDB" id="A0A6A6S539"/>
<feature type="compositionally biased region" description="Acidic residues" evidence="1">
    <location>
        <begin position="295"/>
        <end position="313"/>
    </location>
</feature>
<feature type="region of interest" description="Disordered" evidence="1">
    <location>
        <begin position="648"/>
        <end position="762"/>
    </location>
</feature>
<name>A0A6A6S539_9PLEO</name>
<feature type="region of interest" description="Disordered" evidence="1">
    <location>
        <begin position="119"/>
        <end position="146"/>
    </location>
</feature>
<feature type="compositionally biased region" description="Polar residues" evidence="1">
    <location>
        <begin position="358"/>
        <end position="369"/>
    </location>
</feature>
<feature type="region of interest" description="Disordered" evidence="1">
    <location>
        <begin position="245"/>
        <end position="421"/>
    </location>
</feature>
<feature type="compositionally biased region" description="Acidic residues" evidence="1">
    <location>
        <begin position="248"/>
        <end position="258"/>
    </location>
</feature>
<reference evidence="2" key="1">
    <citation type="journal article" date="2020" name="Stud. Mycol.">
        <title>101 Dothideomycetes genomes: a test case for predicting lifestyles and emergence of pathogens.</title>
        <authorList>
            <person name="Haridas S."/>
            <person name="Albert R."/>
            <person name="Binder M."/>
            <person name="Bloem J."/>
            <person name="Labutti K."/>
            <person name="Salamov A."/>
            <person name="Andreopoulos B."/>
            <person name="Baker S."/>
            <person name="Barry K."/>
            <person name="Bills G."/>
            <person name="Bluhm B."/>
            <person name="Cannon C."/>
            <person name="Castanera R."/>
            <person name="Culley D."/>
            <person name="Daum C."/>
            <person name="Ezra D."/>
            <person name="Gonzalez J."/>
            <person name="Henrissat B."/>
            <person name="Kuo A."/>
            <person name="Liang C."/>
            <person name="Lipzen A."/>
            <person name="Lutzoni F."/>
            <person name="Magnuson J."/>
            <person name="Mondo S."/>
            <person name="Nolan M."/>
            <person name="Ohm R."/>
            <person name="Pangilinan J."/>
            <person name="Park H.-J."/>
            <person name="Ramirez L."/>
            <person name="Alfaro M."/>
            <person name="Sun H."/>
            <person name="Tritt A."/>
            <person name="Yoshinaga Y."/>
            <person name="Zwiers L.-H."/>
            <person name="Turgeon B."/>
            <person name="Goodwin S."/>
            <person name="Spatafora J."/>
            <person name="Crous P."/>
            <person name="Grigoriev I."/>
        </authorList>
    </citation>
    <scope>NUCLEOTIDE SEQUENCE</scope>
    <source>
        <strain evidence="2">CBS 473.64</strain>
    </source>
</reference>
<feature type="compositionally biased region" description="Low complexity" evidence="1">
    <location>
        <begin position="539"/>
        <end position="551"/>
    </location>
</feature>
<dbReference type="Proteomes" id="UP000799753">
    <property type="component" value="Unassembled WGS sequence"/>
</dbReference>
<feature type="compositionally biased region" description="Basic and acidic residues" evidence="1">
    <location>
        <begin position="555"/>
        <end position="570"/>
    </location>
</feature>
<feature type="compositionally biased region" description="Basic and acidic residues" evidence="1">
    <location>
        <begin position="452"/>
        <end position="467"/>
    </location>
</feature>
<feature type="compositionally biased region" description="Basic residues" evidence="1">
    <location>
        <begin position="723"/>
        <end position="734"/>
    </location>
</feature>
<feature type="region of interest" description="Disordered" evidence="1">
    <location>
        <begin position="445"/>
        <end position="572"/>
    </location>
</feature>
<feature type="compositionally biased region" description="Low complexity" evidence="1">
    <location>
        <begin position="735"/>
        <end position="756"/>
    </location>
</feature>
<dbReference type="OrthoDB" id="4207369at2759"/>
<feature type="compositionally biased region" description="Basic residues" evidence="1">
    <location>
        <begin position="527"/>
        <end position="538"/>
    </location>
</feature>
<feature type="compositionally biased region" description="Polar residues" evidence="1">
    <location>
        <begin position="495"/>
        <end position="514"/>
    </location>
</feature>
<sequence length="847" mass="91791">MAPSPRTAPTFEQTWSEADAAFLDPSSLAIAKVPRAWDRKQETKVTGGKQKTVWRRYSARLRGEEVEPEEEEVHDSQTRAVKKLQCMSPQAIEKSSKLRLGKKSAFKATRWDHRKSMLPRKKTMRQDAEDVTENDMQDTTDPDISNTSFSTIAIEDATVASTLEPEKEDSRATFTFAFGPNDSHPSPLPVKLKNCLDPEPEHEATLVNFFRSPVKNASPTKLSQPSRALDYLQLARLPEVETERNIIDTEDMVMDGDVDVSPSPQEGENVEESDEQQDEEMSERAADFVSTNVEENGDLEQPEDQEDSIDEQFTEASLQLDIQEAMSEEQKEQSEPVAIVEEQQEEEADGEMERGGSENVSAEQESNDAATPLPPSEIMSIVDDMTDGLTLGTFKTPPREPTPRKLRSPSPPLAEQGTEDTMTMAIDDDTAMLKDFLSRAAAIRASKAASISRRESLQNRRDSDVVRDALASPRKVLEDKDPNSPSKYDNDATLDLSQTLTLSMSQALSSTQEPANEEDASETAAKGSRRSSRARKSRLPAPASTAPAGPSRIAVRRDGGEPIVLKKSDAQELSQVTRNNTRKNKQGAFAVNIRLLKLSKDASTRPTSSEESTMESVVQVPGKKYVRWDEQLAYYQEGTDTMANMAADAESLATPDELSLPAPASVGKKARTSKDKALGSTPKAGRARGLGATNGTPGKGLLTPGSLLPDAVQEEKESAKSLPKPKAKSSKARKVAAAPTTSVVDTTPAPTPTATTQGPKLPTLEAAPAVEPKFTARKSRLATPRKVKLPQSTSTIGAGKENEQRIGLAAGTPKKGIPVPSAGAPSSLGVAGGAMETGLPRRRGRKV</sequence>
<organism evidence="2 3">
    <name type="scientific">Massarina eburnea CBS 473.64</name>
    <dbReference type="NCBI Taxonomy" id="1395130"/>
    <lineage>
        <taxon>Eukaryota</taxon>
        <taxon>Fungi</taxon>
        <taxon>Dikarya</taxon>
        <taxon>Ascomycota</taxon>
        <taxon>Pezizomycotina</taxon>
        <taxon>Dothideomycetes</taxon>
        <taxon>Pleosporomycetidae</taxon>
        <taxon>Pleosporales</taxon>
        <taxon>Massarineae</taxon>
        <taxon>Massarinaceae</taxon>
        <taxon>Massarina</taxon>
    </lineage>
</organism>
<evidence type="ECO:0000313" key="3">
    <source>
        <dbReference type="Proteomes" id="UP000799753"/>
    </source>
</evidence>
<feature type="compositionally biased region" description="Acidic residues" evidence="1">
    <location>
        <begin position="268"/>
        <end position="281"/>
    </location>
</feature>
<protein>
    <submittedName>
        <fullName evidence="2">Uncharacterized protein</fullName>
    </submittedName>
</protein>
<proteinExistence type="predicted"/>
<evidence type="ECO:0000313" key="2">
    <source>
        <dbReference type="EMBL" id="KAF2642839.1"/>
    </source>
</evidence>
<keyword evidence="3" id="KW-1185">Reference proteome</keyword>
<accession>A0A6A6S539</accession>
<feature type="compositionally biased region" description="Acidic residues" evidence="1">
    <location>
        <begin position="129"/>
        <end position="141"/>
    </location>
</feature>
<gene>
    <name evidence="2" type="ORF">P280DRAFT_276722</name>
</gene>
<dbReference type="EMBL" id="MU006781">
    <property type="protein sequence ID" value="KAF2642839.1"/>
    <property type="molecule type" value="Genomic_DNA"/>
</dbReference>